<reference evidence="1 2" key="1">
    <citation type="journal article" date="2019" name="Sci. Rep.">
        <title>A high-quality genome of Eragrostis curvula grass provides insights into Poaceae evolution and supports new strategies to enhance forage quality.</title>
        <authorList>
            <person name="Carballo J."/>
            <person name="Santos B.A.C.M."/>
            <person name="Zappacosta D."/>
            <person name="Garbus I."/>
            <person name="Selva J.P."/>
            <person name="Gallo C.A."/>
            <person name="Diaz A."/>
            <person name="Albertini E."/>
            <person name="Caccamo M."/>
            <person name="Echenique V."/>
        </authorList>
    </citation>
    <scope>NUCLEOTIDE SEQUENCE [LARGE SCALE GENOMIC DNA]</scope>
    <source>
        <strain evidence="2">cv. Victoria</strain>
        <tissue evidence="1">Leaf</tissue>
    </source>
</reference>
<organism evidence="1 2">
    <name type="scientific">Eragrostis curvula</name>
    <name type="common">weeping love grass</name>
    <dbReference type="NCBI Taxonomy" id="38414"/>
    <lineage>
        <taxon>Eukaryota</taxon>
        <taxon>Viridiplantae</taxon>
        <taxon>Streptophyta</taxon>
        <taxon>Embryophyta</taxon>
        <taxon>Tracheophyta</taxon>
        <taxon>Spermatophyta</taxon>
        <taxon>Magnoliopsida</taxon>
        <taxon>Liliopsida</taxon>
        <taxon>Poales</taxon>
        <taxon>Poaceae</taxon>
        <taxon>PACMAD clade</taxon>
        <taxon>Chloridoideae</taxon>
        <taxon>Eragrostideae</taxon>
        <taxon>Eragrostidinae</taxon>
        <taxon>Eragrostis</taxon>
    </lineage>
</organism>
<gene>
    <name evidence="1" type="ORF">EJB05_27014</name>
</gene>
<evidence type="ECO:0000313" key="1">
    <source>
        <dbReference type="EMBL" id="TVU24569.1"/>
    </source>
</evidence>
<keyword evidence="2" id="KW-1185">Reference proteome</keyword>
<dbReference type="AlphaFoldDB" id="A0A5J9ULA5"/>
<sequence>MGHTKKSRGGPGNPCLGQISAAPASSAITAAAVHRPRAASPCPGNPCLGRIYAVPASSAIPTAPSSVSAVHVEVVFHEALRLPPNSSRLLDAVYPGLLAAGAVHVELPLRLLLPELLRHASQLAVGMVQLHELPQLFQLQLPAASFFLLSLNS</sequence>
<accession>A0A5J9ULA5</accession>
<feature type="non-terminal residue" evidence="1">
    <location>
        <position position="1"/>
    </location>
</feature>
<comment type="caution">
    <text evidence="1">The sequence shown here is derived from an EMBL/GenBank/DDBJ whole genome shotgun (WGS) entry which is preliminary data.</text>
</comment>
<feature type="non-terminal residue" evidence="1">
    <location>
        <position position="153"/>
    </location>
</feature>
<dbReference type="EMBL" id="RWGY01000013">
    <property type="protein sequence ID" value="TVU24569.1"/>
    <property type="molecule type" value="Genomic_DNA"/>
</dbReference>
<dbReference type="Proteomes" id="UP000324897">
    <property type="component" value="Chromosome 2"/>
</dbReference>
<name>A0A5J9ULA5_9POAL</name>
<evidence type="ECO:0000313" key="2">
    <source>
        <dbReference type="Proteomes" id="UP000324897"/>
    </source>
</evidence>
<dbReference type="Gramene" id="TVU24569">
    <property type="protein sequence ID" value="TVU24569"/>
    <property type="gene ID" value="EJB05_27014"/>
</dbReference>
<proteinExistence type="predicted"/>
<protein>
    <submittedName>
        <fullName evidence="1">Uncharacterized protein</fullName>
    </submittedName>
</protein>